<evidence type="ECO:0000313" key="7">
    <source>
        <dbReference type="EMBL" id="CAB4960621.1"/>
    </source>
</evidence>
<dbReference type="PROSITE" id="PS00061">
    <property type="entry name" value="ADH_SHORT"/>
    <property type="match status" value="1"/>
</dbReference>
<dbReference type="EMBL" id="CAFBMT010000048">
    <property type="protein sequence ID" value="CAB4960621.1"/>
    <property type="molecule type" value="Genomic_DNA"/>
</dbReference>
<reference evidence="4" key="1">
    <citation type="submission" date="2020-05" db="EMBL/GenBank/DDBJ databases">
        <authorList>
            <person name="Chiriac C."/>
            <person name="Salcher M."/>
            <person name="Ghai R."/>
            <person name="Kavagutti S V."/>
        </authorList>
    </citation>
    <scope>NUCLEOTIDE SEQUENCE</scope>
</reference>
<evidence type="ECO:0000313" key="4">
    <source>
        <dbReference type="EMBL" id="CAB4750171.1"/>
    </source>
</evidence>
<dbReference type="Gene3D" id="3.40.50.720">
    <property type="entry name" value="NAD(P)-binding Rossmann-like Domain"/>
    <property type="match status" value="1"/>
</dbReference>
<sequence length="252" mass="25422">MTVEFHGKVALVTGAGSGIGAATALRFAGLGAQVVVADLDVAAAGRTVAAIEAAGGTAAAFGVDVRFADQVEAMVSFVVERFGRLDVAHNNAGVDAPHRPLADVSEEEWDLTTGVDLKGVWLCMRAEIPEMIRVGGGAIVNTSSAAGLIGVTGAAPYCAAKHGVIGLTKVAALDYARQGVRVNAVCPGLIATPLVTAVLGDAVQQFVDTRIPMGRIGQPIDVADAVTWLCSDDAGFITGVALTMDGGGLAGL</sequence>
<dbReference type="AlphaFoldDB" id="A0A6J6TRL5"/>
<dbReference type="InterPro" id="IPR036291">
    <property type="entry name" value="NAD(P)-bd_dom_sf"/>
</dbReference>
<protein>
    <submittedName>
        <fullName evidence="4">Unannotated protein</fullName>
    </submittedName>
</protein>
<dbReference type="EMBL" id="CAEZYF010000041">
    <property type="protein sequence ID" value="CAB4750171.1"/>
    <property type="molecule type" value="Genomic_DNA"/>
</dbReference>
<evidence type="ECO:0000313" key="5">
    <source>
        <dbReference type="EMBL" id="CAB4815370.1"/>
    </source>
</evidence>
<dbReference type="PANTHER" id="PTHR24321">
    <property type="entry name" value="DEHYDROGENASES, SHORT CHAIN"/>
    <property type="match status" value="1"/>
</dbReference>
<dbReference type="SUPFAM" id="SSF51735">
    <property type="entry name" value="NAD(P)-binding Rossmann-fold domains"/>
    <property type="match status" value="1"/>
</dbReference>
<accession>A0A6J6TRL5</accession>
<dbReference type="FunFam" id="3.40.50.720:FF:000084">
    <property type="entry name" value="Short-chain dehydrogenase reductase"/>
    <property type="match status" value="1"/>
</dbReference>
<dbReference type="PRINTS" id="PR00081">
    <property type="entry name" value="GDHRDH"/>
</dbReference>
<dbReference type="EMBL" id="CAFBIY010000213">
    <property type="protein sequence ID" value="CAB4853193.1"/>
    <property type="molecule type" value="Genomic_DNA"/>
</dbReference>
<dbReference type="EMBL" id="CAFAAV010000062">
    <property type="protein sequence ID" value="CAB4815370.1"/>
    <property type="molecule type" value="Genomic_DNA"/>
</dbReference>
<name>A0A6J6TRL5_9ZZZZ</name>
<evidence type="ECO:0000313" key="6">
    <source>
        <dbReference type="EMBL" id="CAB4853193.1"/>
    </source>
</evidence>
<dbReference type="NCBIfam" id="NF005559">
    <property type="entry name" value="PRK07231.1"/>
    <property type="match status" value="1"/>
</dbReference>
<dbReference type="CDD" id="cd05233">
    <property type="entry name" value="SDR_c"/>
    <property type="match status" value="1"/>
</dbReference>
<dbReference type="EMBL" id="CAESGF010000037">
    <property type="protein sequence ID" value="CAB4365608.1"/>
    <property type="molecule type" value="Genomic_DNA"/>
</dbReference>
<dbReference type="PANTHER" id="PTHR24321:SF8">
    <property type="entry name" value="ESTRADIOL 17-BETA-DEHYDROGENASE 8-RELATED"/>
    <property type="match status" value="1"/>
</dbReference>
<evidence type="ECO:0000256" key="2">
    <source>
        <dbReference type="ARBA" id="ARBA00023002"/>
    </source>
</evidence>
<dbReference type="GO" id="GO:0016491">
    <property type="term" value="F:oxidoreductase activity"/>
    <property type="evidence" value="ECO:0007669"/>
    <property type="project" value="UniProtKB-KW"/>
</dbReference>
<comment type="similarity">
    <text evidence="1">Belongs to the short-chain dehydrogenases/reductases (SDR) family.</text>
</comment>
<dbReference type="InterPro" id="IPR020904">
    <property type="entry name" value="Sc_DH/Rdtase_CS"/>
</dbReference>
<proteinExistence type="inferred from homology"/>
<dbReference type="Pfam" id="PF13561">
    <property type="entry name" value="adh_short_C2"/>
    <property type="match status" value="1"/>
</dbReference>
<evidence type="ECO:0000313" key="3">
    <source>
        <dbReference type="EMBL" id="CAB4365608.1"/>
    </source>
</evidence>
<organism evidence="4">
    <name type="scientific">freshwater metagenome</name>
    <dbReference type="NCBI Taxonomy" id="449393"/>
    <lineage>
        <taxon>unclassified sequences</taxon>
        <taxon>metagenomes</taxon>
        <taxon>ecological metagenomes</taxon>
    </lineage>
</organism>
<evidence type="ECO:0000256" key="1">
    <source>
        <dbReference type="ARBA" id="ARBA00006484"/>
    </source>
</evidence>
<keyword evidence="2" id="KW-0560">Oxidoreductase</keyword>
<gene>
    <name evidence="4" type="ORF">UFOPK2656_03494</name>
    <name evidence="5" type="ORF">UFOPK3099_01026</name>
    <name evidence="6" type="ORF">UFOPK3267_02718</name>
    <name evidence="7" type="ORF">UFOPK3651_03491</name>
    <name evidence="3" type="ORF">UFOPK4189_03350</name>
</gene>
<dbReference type="InterPro" id="IPR002347">
    <property type="entry name" value="SDR_fam"/>
</dbReference>
<dbReference type="PRINTS" id="PR00080">
    <property type="entry name" value="SDRFAMILY"/>
</dbReference>